<sequence>MFDAYMKQQQYGYTTVNQQLTDNIQKSIAENIPYPEQNTTNYAENNEAKILFDYCDLQDLDPWDPTIKKYLSPLYDPLKGCKPKTKAITKIENGLIFVYPPPNSTISCKWHCLFSDTDHYLAFGNWSVVENGTSRPQCDIFEIECQKKNENGGFVNFYKFLHQQIYRPDPPSETPATTENLEKPDVYLIIIDSISESQFIRSMPKTAHILREYYEAISFRHLNKVGLNSQPNGFALLLGKTIAAIKKSPMSRGHAADYKNRSYRKEYLDNDQFIGHRFQDDGYVTMMSEDWALGVFNWPDCTGYKNSPTDHYMRPFQLRLEGNQKSKDMDWIIHKGLCKETFHYQMEYLQNFINAYPDKPKFSLTWMINLAHNDHNGLYHTDDYFYKFFKSNQEKFNNSYVFFMADHGNRFGWLRKTNLGEIEDNNPFMFLSLPANLRRNTELTETLKVNAKQLITHYDLYATFLEIVKPLNPRISNPLIKGSSIFHPLPQPRTCDRLLIPFQYCICKPRTKTLPKNNTIAIPAAEKMVAQMNSNLREFNETKNECVQLKLDTNSSIKVEQFVDKGNVKIYQVTYSTIPGGGQFWGYISQMENDETLNILSEWFPRLNLYAPQAKCAEKAKYAVYCYCKNLLH</sequence>
<evidence type="ECO:0000313" key="1">
    <source>
        <dbReference type="Proteomes" id="UP000887579"/>
    </source>
</evidence>
<dbReference type="Proteomes" id="UP000887579">
    <property type="component" value="Unplaced"/>
</dbReference>
<protein>
    <submittedName>
        <fullName evidence="2">Uncharacterized protein</fullName>
    </submittedName>
</protein>
<reference evidence="2" key="1">
    <citation type="submission" date="2022-11" db="UniProtKB">
        <authorList>
            <consortium name="WormBaseParasite"/>
        </authorList>
    </citation>
    <scope>IDENTIFICATION</scope>
</reference>
<name>A0AC34GNS6_9BILA</name>
<dbReference type="WBParaSite" id="ES5_v2.g526.t1">
    <property type="protein sequence ID" value="ES5_v2.g526.t1"/>
    <property type="gene ID" value="ES5_v2.g526"/>
</dbReference>
<organism evidence="1 2">
    <name type="scientific">Panagrolaimus sp. ES5</name>
    <dbReference type="NCBI Taxonomy" id="591445"/>
    <lineage>
        <taxon>Eukaryota</taxon>
        <taxon>Metazoa</taxon>
        <taxon>Ecdysozoa</taxon>
        <taxon>Nematoda</taxon>
        <taxon>Chromadorea</taxon>
        <taxon>Rhabditida</taxon>
        <taxon>Tylenchina</taxon>
        <taxon>Panagrolaimomorpha</taxon>
        <taxon>Panagrolaimoidea</taxon>
        <taxon>Panagrolaimidae</taxon>
        <taxon>Panagrolaimus</taxon>
    </lineage>
</organism>
<proteinExistence type="predicted"/>
<accession>A0AC34GNS6</accession>
<evidence type="ECO:0000313" key="2">
    <source>
        <dbReference type="WBParaSite" id="ES5_v2.g526.t1"/>
    </source>
</evidence>